<dbReference type="Proteomes" id="UP000053239">
    <property type="component" value="Unassembled WGS sequence"/>
</dbReference>
<proteinExistence type="predicted"/>
<gene>
    <name evidence="2" type="ORF">PVNG_02178</name>
</gene>
<evidence type="ECO:0000313" key="2">
    <source>
        <dbReference type="EMBL" id="KMZ99295.1"/>
    </source>
</evidence>
<reference evidence="2 3" key="1">
    <citation type="submission" date="2011-09" db="EMBL/GenBank/DDBJ databases">
        <title>The Genome Sequence of Plasmodium vivax North Korean.</title>
        <authorList>
            <consortium name="The Broad Institute Genome Sequencing Platform"/>
            <consortium name="The Broad Institute Genome Sequencing Center for Infectious Disease"/>
            <person name="Neafsey D."/>
            <person name="Carlton J."/>
            <person name="Barnwell J."/>
            <person name="Collins W."/>
            <person name="Escalante A."/>
            <person name="Mullikin J."/>
            <person name="Saul A."/>
            <person name="Guigo R."/>
            <person name="Camara F."/>
            <person name="Young S.K."/>
            <person name="Zeng Q."/>
            <person name="Gargeya S."/>
            <person name="Fitzgerald M."/>
            <person name="Haas B."/>
            <person name="Abouelleil A."/>
            <person name="Alvarado L."/>
            <person name="Arachchi H.M."/>
            <person name="Berlin A."/>
            <person name="Brown A."/>
            <person name="Chapman S.B."/>
            <person name="Chen Z."/>
            <person name="Dunbar C."/>
            <person name="Freedman E."/>
            <person name="Gearin G."/>
            <person name="Gellesch M."/>
            <person name="Goldberg J."/>
            <person name="Griggs A."/>
            <person name="Gujja S."/>
            <person name="Heiman D."/>
            <person name="Howarth C."/>
            <person name="Larson L."/>
            <person name="Lui A."/>
            <person name="MacDonald P.J.P."/>
            <person name="Montmayeur A."/>
            <person name="Murphy C."/>
            <person name="Neiman D."/>
            <person name="Pearson M."/>
            <person name="Priest M."/>
            <person name="Roberts A."/>
            <person name="Saif S."/>
            <person name="Shea T."/>
            <person name="Shenoy N."/>
            <person name="Sisk P."/>
            <person name="Stolte C."/>
            <person name="Sykes S."/>
            <person name="Wortman J."/>
            <person name="Nusbaum C."/>
            <person name="Birren B."/>
        </authorList>
    </citation>
    <scope>NUCLEOTIDE SEQUENCE [LARGE SCALE GENOMIC DNA]</scope>
    <source>
        <strain evidence="2 3">North Korean</strain>
    </source>
</reference>
<dbReference type="EMBL" id="KQ235419">
    <property type="protein sequence ID" value="KMZ99295.1"/>
    <property type="molecule type" value="Genomic_DNA"/>
</dbReference>
<accession>A0A0J9TTM7</accession>
<evidence type="ECO:0000313" key="3">
    <source>
        <dbReference type="Proteomes" id="UP000053239"/>
    </source>
</evidence>
<sequence length="324" mass="37650">MSHSIKDIEKWKEEYPLLNFIWKTYDDFDKDIENDQNKKNYISVCSFFINPWTEGKENDKELCMKLVRNLGHHSDNKVFLSYKGNDCFNLNNWIYNSMKKHSVPEKILTGCFEEYKGIVEGMGKEPTCFYYDYDNTYKEPMNIIILKIFESNIHIIKNILEGEIDSVHCSCRKFIEDLISIYKYMKKKYCSSHIVMGKSNTCEQLDIFEGLYQILYNNPAVKDKIPSLKNEKHVNLFGCESHISLRGKQSTETYQNEEAVETPPAPQFDDNNDSNNPISPTVSTALGTVAGASSFLALLYKVNTKIHLNMKTIIYNSFYTEITH</sequence>
<evidence type="ECO:0008006" key="4">
    <source>
        <dbReference type="Google" id="ProtNLM"/>
    </source>
</evidence>
<dbReference type="AlphaFoldDB" id="A0A0J9TTM7"/>
<evidence type="ECO:0000256" key="1">
    <source>
        <dbReference type="SAM" id="MobiDB-lite"/>
    </source>
</evidence>
<protein>
    <recommendedName>
        <fullName evidence="4">Variable surface protein</fullName>
    </recommendedName>
</protein>
<name>A0A0J9TTM7_PLAVI</name>
<organism evidence="2 3">
    <name type="scientific">Plasmodium vivax North Korean</name>
    <dbReference type="NCBI Taxonomy" id="1035514"/>
    <lineage>
        <taxon>Eukaryota</taxon>
        <taxon>Sar</taxon>
        <taxon>Alveolata</taxon>
        <taxon>Apicomplexa</taxon>
        <taxon>Aconoidasida</taxon>
        <taxon>Haemosporida</taxon>
        <taxon>Plasmodiidae</taxon>
        <taxon>Plasmodium</taxon>
        <taxon>Plasmodium (Plasmodium)</taxon>
    </lineage>
</organism>
<feature type="region of interest" description="Disordered" evidence="1">
    <location>
        <begin position="250"/>
        <end position="280"/>
    </location>
</feature>